<dbReference type="Proteomes" id="UP000050343">
    <property type="component" value="Unassembled WGS sequence"/>
</dbReference>
<proteinExistence type="predicted"/>
<name>A0A1V9GS40_9XANT</name>
<evidence type="ECO:0000313" key="2">
    <source>
        <dbReference type="EMBL" id="OQP73450.1"/>
    </source>
</evidence>
<comment type="caution">
    <text evidence="2">The sequence shown here is derived from an EMBL/GenBank/DDBJ whole genome shotgun (WGS) entry which is preliminary data.</text>
</comment>
<feature type="compositionally biased region" description="Basic residues" evidence="1">
    <location>
        <begin position="75"/>
        <end position="86"/>
    </location>
</feature>
<dbReference type="EMBL" id="JPUO02000225">
    <property type="protein sequence ID" value="OQP73450.1"/>
    <property type="molecule type" value="Genomic_DNA"/>
</dbReference>
<organism evidence="2 3">
    <name type="scientific">Xanthomonas phaseoli pv. syngonii LMG 9055</name>
    <dbReference type="NCBI Taxonomy" id="1437878"/>
    <lineage>
        <taxon>Bacteria</taxon>
        <taxon>Pseudomonadati</taxon>
        <taxon>Pseudomonadota</taxon>
        <taxon>Gammaproteobacteria</taxon>
        <taxon>Lysobacterales</taxon>
        <taxon>Lysobacteraceae</taxon>
        <taxon>Xanthomonas</taxon>
    </lineage>
</organism>
<protein>
    <submittedName>
        <fullName evidence="2">Uncharacterized protein</fullName>
    </submittedName>
</protein>
<feature type="region of interest" description="Disordered" evidence="1">
    <location>
        <begin position="57"/>
        <end position="86"/>
    </location>
</feature>
<reference evidence="2 3" key="1">
    <citation type="journal article" date="2016" name="Plant Pathol.">
        <title>Genetic characterization of strains named as Xanthomonas axonopodis pv. dieffenbachiae leads to a taxonomic revision of the X. axonopodis species complex.</title>
        <authorList>
            <person name="Constantin E.C."/>
            <person name="Cleenwerck I."/>
            <person name="Maes M."/>
            <person name="Baeyen S."/>
            <person name="Van Malderghem C."/>
            <person name="De Vos P."/>
            <person name="Cottyn B."/>
        </authorList>
    </citation>
    <scope>NUCLEOTIDE SEQUENCE [LARGE SCALE GENOMIC DNA]</scope>
    <source>
        <strain evidence="3">LMG9055</strain>
    </source>
</reference>
<accession>A0A1V9GS40</accession>
<evidence type="ECO:0000313" key="3">
    <source>
        <dbReference type="Proteomes" id="UP000050343"/>
    </source>
</evidence>
<evidence type="ECO:0000256" key="1">
    <source>
        <dbReference type="SAM" id="MobiDB-lite"/>
    </source>
</evidence>
<sequence>MAAQLEEPGQGIVNCVLMHAAAWPGLAWPPHASTQITRRLRSSAVAGVTGFAVDGASARRHSGLARRQGNGAWPHRCHLRAARPAQ</sequence>
<gene>
    <name evidence="2" type="ORF">IA54_013845</name>
</gene>
<reference evidence="2 3" key="2">
    <citation type="journal article" date="2017" name="Plant Pathol.">
        <title>Pathogenicity and virulence gene content of Xanthomonas strains infecting Araceae, formerly known as Xanthomonas axonopodis pv. dieffenbachiae.</title>
        <authorList>
            <person name="Constantin E.C."/>
            <person name="Haegeman A."/>
            <person name="Van Vaerenbergh J."/>
            <person name="Baeyen S."/>
            <person name="Van Malderghem C."/>
            <person name="Maes M."/>
            <person name="Cottyn B."/>
        </authorList>
    </citation>
    <scope>NUCLEOTIDE SEQUENCE [LARGE SCALE GENOMIC DNA]</scope>
    <source>
        <strain evidence="3">LMG9055</strain>
    </source>
</reference>
<dbReference type="AlphaFoldDB" id="A0A1V9GS40"/>